<protein>
    <submittedName>
        <fullName evidence="2">Uncharacterized protein</fullName>
    </submittedName>
</protein>
<keyword evidence="1" id="KW-0732">Signal</keyword>
<evidence type="ECO:0000313" key="3">
    <source>
        <dbReference type="Proteomes" id="UP001556367"/>
    </source>
</evidence>
<dbReference type="EMBL" id="JASNQZ010000006">
    <property type="protein sequence ID" value="KAL0955487.1"/>
    <property type="molecule type" value="Genomic_DNA"/>
</dbReference>
<keyword evidence="3" id="KW-1185">Reference proteome</keyword>
<feature type="chain" id="PRO_5045833319" evidence="1">
    <location>
        <begin position="22"/>
        <end position="115"/>
    </location>
</feature>
<reference evidence="3" key="1">
    <citation type="submission" date="2024-06" db="EMBL/GenBank/DDBJ databases">
        <title>Multi-omics analyses provide insights into the biosynthesis of the anticancer antibiotic pleurotin in Hohenbuehelia grisea.</title>
        <authorList>
            <person name="Weaver J.A."/>
            <person name="Alberti F."/>
        </authorList>
    </citation>
    <scope>NUCLEOTIDE SEQUENCE [LARGE SCALE GENOMIC DNA]</scope>
    <source>
        <strain evidence="3">T-177</strain>
    </source>
</reference>
<evidence type="ECO:0000256" key="1">
    <source>
        <dbReference type="SAM" id="SignalP"/>
    </source>
</evidence>
<comment type="caution">
    <text evidence="2">The sequence shown here is derived from an EMBL/GenBank/DDBJ whole genome shotgun (WGS) entry which is preliminary data.</text>
</comment>
<dbReference type="Proteomes" id="UP001556367">
    <property type="component" value="Unassembled WGS sequence"/>
</dbReference>
<sequence>MLKGTITSFIAFLALATPSAAVQFATPQNPIAGTKANITWTAGPQDFPFDIFLMGTDAFDLKGILGRSVDPALQTLEITWPNKGTNLYSIHLSARDPSWVDRTIGDSGFFNLLTA</sequence>
<gene>
    <name evidence="2" type="ORF">HGRIS_001727</name>
</gene>
<accession>A0ABR3JJA0</accession>
<name>A0ABR3JJA0_9AGAR</name>
<feature type="signal peptide" evidence="1">
    <location>
        <begin position="1"/>
        <end position="21"/>
    </location>
</feature>
<proteinExistence type="predicted"/>
<organism evidence="2 3">
    <name type="scientific">Hohenbuehelia grisea</name>
    <dbReference type="NCBI Taxonomy" id="104357"/>
    <lineage>
        <taxon>Eukaryota</taxon>
        <taxon>Fungi</taxon>
        <taxon>Dikarya</taxon>
        <taxon>Basidiomycota</taxon>
        <taxon>Agaricomycotina</taxon>
        <taxon>Agaricomycetes</taxon>
        <taxon>Agaricomycetidae</taxon>
        <taxon>Agaricales</taxon>
        <taxon>Pleurotineae</taxon>
        <taxon>Pleurotaceae</taxon>
        <taxon>Hohenbuehelia</taxon>
    </lineage>
</organism>
<evidence type="ECO:0000313" key="2">
    <source>
        <dbReference type="EMBL" id="KAL0955487.1"/>
    </source>
</evidence>